<accession>A0A5B7IBG1</accession>
<evidence type="ECO:0000313" key="2">
    <source>
        <dbReference type="EMBL" id="MPC82761.1"/>
    </source>
</evidence>
<reference evidence="2 3" key="1">
    <citation type="submission" date="2019-05" db="EMBL/GenBank/DDBJ databases">
        <title>Another draft genome of Portunus trituberculatus and its Hox gene families provides insights of decapod evolution.</title>
        <authorList>
            <person name="Jeong J.-H."/>
            <person name="Song I."/>
            <person name="Kim S."/>
            <person name="Choi T."/>
            <person name="Kim D."/>
            <person name="Ryu S."/>
            <person name="Kim W."/>
        </authorList>
    </citation>
    <scope>NUCLEOTIDE SEQUENCE [LARGE SCALE GENOMIC DNA]</scope>
    <source>
        <tissue evidence="2">Muscle</tissue>
    </source>
</reference>
<feature type="compositionally biased region" description="Polar residues" evidence="1">
    <location>
        <begin position="1"/>
        <end position="11"/>
    </location>
</feature>
<keyword evidence="3" id="KW-1185">Reference proteome</keyword>
<evidence type="ECO:0000256" key="1">
    <source>
        <dbReference type="SAM" id="MobiDB-lite"/>
    </source>
</evidence>
<gene>
    <name evidence="2" type="ORF">E2C01_077443</name>
</gene>
<feature type="region of interest" description="Disordered" evidence="1">
    <location>
        <begin position="1"/>
        <end position="86"/>
    </location>
</feature>
<protein>
    <submittedName>
        <fullName evidence="2">Uncharacterized protein</fullName>
    </submittedName>
</protein>
<sequence length="86" mass="9349">MTFPIPNTSQKIPPLPPQTSQLTPLPTSTPHNSQDSLTQPLTANSPSSITSPHYKTPIPHPNTSQEIAFTHTAPHNSAYHPSPHKQ</sequence>
<organism evidence="2 3">
    <name type="scientific">Portunus trituberculatus</name>
    <name type="common">Swimming crab</name>
    <name type="synonym">Neptunus trituberculatus</name>
    <dbReference type="NCBI Taxonomy" id="210409"/>
    <lineage>
        <taxon>Eukaryota</taxon>
        <taxon>Metazoa</taxon>
        <taxon>Ecdysozoa</taxon>
        <taxon>Arthropoda</taxon>
        <taxon>Crustacea</taxon>
        <taxon>Multicrustacea</taxon>
        <taxon>Malacostraca</taxon>
        <taxon>Eumalacostraca</taxon>
        <taxon>Eucarida</taxon>
        <taxon>Decapoda</taxon>
        <taxon>Pleocyemata</taxon>
        <taxon>Brachyura</taxon>
        <taxon>Eubrachyura</taxon>
        <taxon>Portunoidea</taxon>
        <taxon>Portunidae</taxon>
        <taxon>Portuninae</taxon>
        <taxon>Portunus</taxon>
    </lineage>
</organism>
<comment type="caution">
    <text evidence="2">The sequence shown here is derived from an EMBL/GenBank/DDBJ whole genome shotgun (WGS) entry which is preliminary data.</text>
</comment>
<feature type="compositionally biased region" description="Polar residues" evidence="1">
    <location>
        <begin position="31"/>
        <end position="53"/>
    </location>
</feature>
<proteinExistence type="predicted"/>
<evidence type="ECO:0000313" key="3">
    <source>
        <dbReference type="Proteomes" id="UP000324222"/>
    </source>
</evidence>
<name>A0A5B7IBG1_PORTR</name>
<dbReference type="AlphaFoldDB" id="A0A5B7IBG1"/>
<feature type="compositionally biased region" description="Low complexity" evidence="1">
    <location>
        <begin position="18"/>
        <end position="30"/>
    </location>
</feature>
<dbReference type="EMBL" id="VSRR010060658">
    <property type="protein sequence ID" value="MPC82761.1"/>
    <property type="molecule type" value="Genomic_DNA"/>
</dbReference>
<dbReference type="Proteomes" id="UP000324222">
    <property type="component" value="Unassembled WGS sequence"/>
</dbReference>